<feature type="transmembrane region" description="Helical" evidence="8">
    <location>
        <begin position="6"/>
        <end position="21"/>
    </location>
</feature>
<name>A0A9X1X1E3_9SPHI</name>
<organism evidence="10 11">
    <name type="scientific">Mucilaginibacter straminoryzae</name>
    <dbReference type="NCBI Taxonomy" id="2932774"/>
    <lineage>
        <taxon>Bacteria</taxon>
        <taxon>Pseudomonadati</taxon>
        <taxon>Bacteroidota</taxon>
        <taxon>Sphingobacteriia</taxon>
        <taxon>Sphingobacteriales</taxon>
        <taxon>Sphingobacteriaceae</taxon>
        <taxon>Mucilaginibacter</taxon>
    </lineage>
</organism>
<evidence type="ECO:0000256" key="4">
    <source>
        <dbReference type="ARBA" id="ARBA00022746"/>
    </source>
</evidence>
<evidence type="ECO:0000313" key="10">
    <source>
        <dbReference type="EMBL" id="MCJ8209379.1"/>
    </source>
</evidence>
<dbReference type="EMBL" id="JALJEJ010000002">
    <property type="protein sequence ID" value="MCJ8209379.1"/>
    <property type="molecule type" value="Genomic_DNA"/>
</dbReference>
<feature type="transmembrane region" description="Helical" evidence="8">
    <location>
        <begin position="160"/>
        <end position="183"/>
    </location>
</feature>
<evidence type="ECO:0000256" key="6">
    <source>
        <dbReference type="ARBA" id="ARBA00023136"/>
    </source>
</evidence>
<protein>
    <submittedName>
        <fullName evidence="10">Lycopene cyclase domain-containing protein</fullName>
    </submittedName>
</protein>
<keyword evidence="3 8" id="KW-0812">Transmembrane</keyword>
<dbReference type="NCBIfam" id="TIGR03462">
    <property type="entry name" value="CarR_dom_SF"/>
    <property type="match status" value="2"/>
</dbReference>
<comment type="subcellular location">
    <subcellularLocation>
        <location evidence="1">Membrane</location>
        <topology evidence="1">Multi-pass membrane protein</topology>
    </subcellularLocation>
</comment>
<evidence type="ECO:0000256" key="2">
    <source>
        <dbReference type="ARBA" id="ARBA00004829"/>
    </source>
</evidence>
<feature type="domain" description="Lycopene cyclase" evidence="9">
    <location>
        <begin position="3"/>
        <end position="95"/>
    </location>
</feature>
<feature type="transmembrane region" description="Helical" evidence="8">
    <location>
        <begin position="106"/>
        <end position="124"/>
    </location>
</feature>
<evidence type="ECO:0000259" key="9">
    <source>
        <dbReference type="Pfam" id="PF18916"/>
    </source>
</evidence>
<accession>A0A9X1X1E3</accession>
<dbReference type="InterPro" id="IPR017825">
    <property type="entry name" value="Lycopene_cyclase_dom"/>
</dbReference>
<dbReference type="RefSeq" id="WP_245129207.1">
    <property type="nucleotide sequence ID" value="NZ_JALJEJ010000002.1"/>
</dbReference>
<evidence type="ECO:0000313" key="11">
    <source>
        <dbReference type="Proteomes" id="UP001139450"/>
    </source>
</evidence>
<dbReference type="Proteomes" id="UP001139450">
    <property type="component" value="Unassembled WGS sequence"/>
</dbReference>
<keyword evidence="5 8" id="KW-1133">Transmembrane helix</keyword>
<dbReference type="GO" id="GO:0016872">
    <property type="term" value="F:intramolecular lyase activity"/>
    <property type="evidence" value="ECO:0007669"/>
    <property type="project" value="InterPro"/>
</dbReference>
<proteinExistence type="predicted"/>
<reference evidence="10" key="1">
    <citation type="submission" date="2022-04" db="EMBL/GenBank/DDBJ databases">
        <title>Mucilaginibacter sp. RS28 isolated from freshwater.</title>
        <authorList>
            <person name="Ko S.-R."/>
        </authorList>
    </citation>
    <scope>NUCLEOTIDE SEQUENCE</scope>
    <source>
        <strain evidence="10">RS28</strain>
    </source>
</reference>
<comment type="pathway">
    <text evidence="2">Carotenoid biosynthesis.</text>
</comment>
<feature type="domain" description="Lycopene cyclase" evidence="9">
    <location>
        <begin position="128"/>
        <end position="219"/>
    </location>
</feature>
<keyword evidence="6 8" id="KW-0472">Membrane</keyword>
<keyword evidence="7" id="KW-0413">Isomerase</keyword>
<feature type="transmembrane region" description="Helical" evidence="8">
    <location>
        <begin position="203"/>
        <end position="219"/>
    </location>
</feature>
<keyword evidence="4" id="KW-0125">Carotenoid biosynthesis</keyword>
<dbReference type="GO" id="GO:0016020">
    <property type="term" value="C:membrane"/>
    <property type="evidence" value="ECO:0007669"/>
    <property type="project" value="UniProtKB-SubCell"/>
</dbReference>
<evidence type="ECO:0000256" key="8">
    <source>
        <dbReference type="SAM" id="Phobius"/>
    </source>
</evidence>
<evidence type="ECO:0000256" key="1">
    <source>
        <dbReference type="ARBA" id="ARBA00004141"/>
    </source>
</evidence>
<feature type="transmembrane region" description="Helical" evidence="8">
    <location>
        <begin position="33"/>
        <end position="54"/>
    </location>
</feature>
<evidence type="ECO:0000256" key="7">
    <source>
        <dbReference type="ARBA" id="ARBA00023235"/>
    </source>
</evidence>
<gene>
    <name evidence="10" type="ORF">MUY27_06635</name>
</gene>
<dbReference type="AlphaFoldDB" id="A0A9X1X1E3"/>
<dbReference type="GO" id="GO:0016117">
    <property type="term" value="P:carotenoid biosynthetic process"/>
    <property type="evidence" value="ECO:0007669"/>
    <property type="project" value="UniProtKB-KW"/>
</dbReference>
<evidence type="ECO:0000256" key="3">
    <source>
        <dbReference type="ARBA" id="ARBA00022692"/>
    </source>
</evidence>
<dbReference type="Pfam" id="PF18916">
    <property type="entry name" value="Lycopene_cyc"/>
    <property type="match status" value="2"/>
</dbReference>
<feature type="transmembrane region" description="Helical" evidence="8">
    <location>
        <begin position="78"/>
        <end position="99"/>
    </location>
</feature>
<dbReference type="GO" id="GO:0045436">
    <property type="term" value="F:lycopene beta cyclase activity"/>
    <property type="evidence" value="ECO:0007669"/>
    <property type="project" value="UniProtKB-ARBA"/>
</dbReference>
<keyword evidence="11" id="KW-1185">Reference proteome</keyword>
<evidence type="ECO:0000256" key="5">
    <source>
        <dbReference type="ARBA" id="ARBA00022989"/>
    </source>
</evidence>
<feature type="transmembrane region" description="Helical" evidence="8">
    <location>
        <begin position="130"/>
        <end position="148"/>
    </location>
</feature>
<sequence>MKYSYLLINFLTIFFPIVLSFDKRVQFYKTWRFIWPGMLITGLVFLFWDVLFTLKEIWYFNDNYITGIKLLQLPLEEILFFLTVPFACIFIYACLNYYVKWQLPKTISTAISTMQITLSLVLLFFYHDRWYTLITFSLLAVILIWLEFVKKAPWLPRFYLTYLVSLIPFYVVNGLLTSIPIVLYNNYQNIGIRVGTIPFEDHFYSMALLVMNVGFYEYFKKRRSVANG</sequence>
<comment type="caution">
    <text evidence="10">The sequence shown here is derived from an EMBL/GenBank/DDBJ whole genome shotgun (WGS) entry which is preliminary data.</text>
</comment>